<sequence length="132" mass="14375">MSFADLIDLIVGIAVIIVLQLLGMLVFSWMTPYNDLEELKRGNTAAGLAMGGKFLGTAIVLGVSAYTNTSIWHMALWFAIGYVCLVLVYWVFEWVTPGIKLSEHLKNGNVAIGTLLCLVYVGMSFAISSLIV</sequence>
<keyword evidence="4 7" id="KW-0812">Transmembrane</keyword>
<evidence type="ECO:0000256" key="4">
    <source>
        <dbReference type="ARBA" id="ARBA00022692"/>
    </source>
</evidence>
<keyword evidence="6 7" id="KW-0472">Membrane</keyword>
<evidence type="ECO:0000313" key="8">
    <source>
        <dbReference type="EMBL" id="MFD2659836.1"/>
    </source>
</evidence>
<dbReference type="PANTHER" id="PTHR40043">
    <property type="entry name" value="UPF0719 INNER MEMBRANE PROTEIN YJFL"/>
    <property type="match status" value="1"/>
</dbReference>
<dbReference type="Proteomes" id="UP001597493">
    <property type="component" value="Unassembled WGS sequence"/>
</dbReference>
<comment type="subcellular location">
    <subcellularLocation>
        <location evidence="1">Cell membrane</location>
        <topology evidence="1">Multi-pass membrane protein</topology>
    </subcellularLocation>
</comment>
<feature type="transmembrane region" description="Helical" evidence="7">
    <location>
        <begin position="71"/>
        <end position="92"/>
    </location>
</feature>
<dbReference type="PANTHER" id="PTHR40043:SF1">
    <property type="entry name" value="UPF0719 INNER MEMBRANE PROTEIN YJFL"/>
    <property type="match status" value="1"/>
</dbReference>
<comment type="similarity">
    <text evidence="2">Belongs to the UPF0719 family.</text>
</comment>
<evidence type="ECO:0000313" key="9">
    <source>
        <dbReference type="Proteomes" id="UP001597493"/>
    </source>
</evidence>
<evidence type="ECO:0000256" key="1">
    <source>
        <dbReference type="ARBA" id="ARBA00004651"/>
    </source>
</evidence>
<evidence type="ECO:0000256" key="2">
    <source>
        <dbReference type="ARBA" id="ARBA00005779"/>
    </source>
</evidence>
<proteinExistence type="inferred from homology"/>
<feature type="transmembrane region" description="Helical" evidence="7">
    <location>
        <begin position="6"/>
        <end position="30"/>
    </location>
</feature>
<evidence type="ECO:0000256" key="3">
    <source>
        <dbReference type="ARBA" id="ARBA00022475"/>
    </source>
</evidence>
<accession>A0ABW5QTV8</accession>
<dbReference type="InterPro" id="IPR007140">
    <property type="entry name" value="DUF350"/>
</dbReference>
<comment type="caution">
    <text evidence="8">The sequence shown here is derived from an EMBL/GenBank/DDBJ whole genome shotgun (WGS) entry which is preliminary data.</text>
</comment>
<gene>
    <name evidence="8" type="ORF">ACFSW5_06080</name>
</gene>
<keyword evidence="3" id="KW-1003">Cell membrane</keyword>
<dbReference type="EMBL" id="JBHUMY010000006">
    <property type="protein sequence ID" value="MFD2659836.1"/>
    <property type="molecule type" value="Genomic_DNA"/>
</dbReference>
<protein>
    <submittedName>
        <fullName evidence="8">DUF350 domain-containing protein</fullName>
    </submittedName>
</protein>
<organism evidence="8 9">
    <name type="scientific">Paenibacillus thailandensis</name>
    <dbReference type="NCBI Taxonomy" id="393250"/>
    <lineage>
        <taxon>Bacteria</taxon>
        <taxon>Bacillati</taxon>
        <taxon>Bacillota</taxon>
        <taxon>Bacilli</taxon>
        <taxon>Bacillales</taxon>
        <taxon>Paenibacillaceae</taxon>
        <taxon>Paenibacillus</taxon>
    </lineage>
</organism>
<evidence type="ECO:0000256" key="7">
    <source>
        <dbReference type="SAM" id="Phobius"/>
    </source>
</evidence>
<reference evidence="9" key="1">
    <citation type="journal article" date="2019" name="Int. J. Syst. Evol. Microbiol.">
        <title>The Global Catalogue of Microorganisms (GCM) 10K type strain sequencing project: providing services to taxonomists for standard genome sequencing and annotation.</title>
        <authorList>
            <consortium name="The Broad Institute Genomics Platform"/>
            <consortium name="The Broad Institute Genome Sequencing Center for Infectious Disease"/>
            <person name="Wu L."/>
            <person name="Ma J."/>
        </authorList>
    </citation>
    <scope>NUCLEOTIDE SEQUENCE [LARGE SCALE GENOMIC DNA]</scope>
    <source>
        <strain evidence="9">TISTR 1827</strain>
    </source>
</reference>
<feature type="transmembrane region" description="Helical" evidence="7">
    <location>
        <begin position="112"/>
        <end position="131"/>
    </location>
</feature>
<keyword evidence="5 7" id="KW-1133">Transmembrane helix</keyword>
<evidence type="ECO:0000256" key="5">
    <source>
        <dbReference type="ARBA" id="ARBA00022989"/>
    </source>
</evidence>
<dbReference type="RefSeq" id="WP_379270515.1">
    <property type="nucleotide sequence ID" value="NZ_JBHUGT010000015.1"/>
</dbReference>
<keyword evidence="9" id="KW-1185">Reference proteome</keyword>
<feature type="transmembrane region" description="Helical" evidence="7">
    <location>
        <begin position="42"/>
        <end position="65"/>
    </location>
</feature>
<dbReference type="Pfam" id="PF03994">
    <property type="entry name" value="DUF350"/>
    <property type="match status" value="1"/>
</dbReference>
<name>A0ABW5QTV8_9BACL</name>
<evidence type="ECO:0000256" key="6">
    <source>
        <dbReference type="ARBA" id="ARBA00023136"/>
    </source>
</evidence>